<feature type="domain" description="TnsA endonuclease N-terminal" evidence="1">
    <location>
        <begin position="95"/>
        <end position="165"/>
    </location>
</feature>
<protein>
    <recommendedName>
        <fullName evidence="1">TnsA endonuclease N-terminal domain-containing protein</fullName>
    </recommendedName>
</protein>
<name>A0A4U1B195_9GAMM</name>
<reference evidence="2 3" key="1">
    <citation type="submission" date="2019-04" db="EMBL/GenBank/DDBJ databases">
        <title>Thalassotalea guangxiensis sp. nov., isolated from sediment of the coastal wetland.</title>
        <authorList>
            <person name="Zheng S."/>
            <person name="Zhang D."/>
        </authorList>
    </citation>
    <scope>NUCLEOTIDE SEQUENCE [LARGE SCALE GENOMIC DNA]</scope>
    <source>
        <strain evidence="2 3">ZS-4</strain>
    </source>
</reference>
<dbReference type="EMBL" id="SWDB01000047">
    <property type="protein sequence ID" value="TKB43028.1"/>
    <property type="molecule type" value="Genomic_DNA"/>
</dbReference>
<dbReference type="Proteomes" id="UP000307999">
    <property type="component" value="Unassembled WGS sequence"/>
</dbReference>
<proteinExistence type="predicted"/>
<comment type="caution">
    <text evidence="2">The sequence shown here is derived from an EMBL/GenBank/DDBJ whole genome shotgun (WGS) entry which is preliminary data.</text>
</comment>
<dbReference type="AlphaFoldDB" id="A0A4U1B195"/>
<keyword evidence="3" id="KW-1185">Reference proteome</keyword>
<organism evidence="2 3">
    <name type="scientific">Thalassotalea mangrovi</name>
    <dbReference type="NCBI Taxonomy" id="2572245"/>
    <lineage>
        <taxon>Bacteria</taxon>
        <taxon>Pseudomonadati</taxon>
        <taxon>Pseudomonadota</taxon>
        <taxon>Gammaproteobacteria</taxon>
        <taxon>Alteromonadales</taxon>
        <taxon>Colwelliaceae</taxon>
        <taxon>Thalassotalea</taxon>
    </lineage>
</organism>
<dbReference type="InterPro" id="IPR014833">
    <property type="entry name" value="TnsA_N"/>
</dbReference>
<accession>A0A4U1B195</accession>
<evidence type="ECO:0000259" key="1">
    <source>
        <dbReference type="Pfam" id="PF08722"/>
    </source>
</evidence>
<gene>
    <name evidence="2" type="ORF">E8M12_16150</name>
</gene>
<dbReference type="OrthoDB" id="6103242at2"/>
<evidence type="ECO:0000313" key="2">
    <source>
        <dbReference type="EMBL" id="TKB43028.1"/>
    </source>
</evidence>
<sequence length="210" mass="25068">MSEYVFPSRLFVDYLSDKRQIIEDKRYLFENFSLHTIITSMKTTLRRCMKPRLIPSRHRSNPIINFFSHKNGCHMWCETYLEEKHALTLEFDNSVRSYTSQPGSLLINGKRYTPDFLVDYHSGKAEWHEVKHSGVIKRTPDFKKTFRLNRIGLLEAFKIKLKLFTEEHLENFNIGVLKELYRFKAVDVCWFEQLKGVPVNLHRKLIHFNP</sequence>
<evidence type="ECO:0000313" key="3">
    <source>
        <dbReference type="Proteomes" id="UP000307999"/>
    </source>
</evidence>
<dbReference type="Pfam" id="PF08722">
    <property type="entry name" value="Tn7_TnsA-like_N"/>
    <property type="match status" value="1"/>
</dbReference>